<dbReference type="PRINTS" id="PR00080">
    <property type="entry name" value="SDRFAMILY"/>
</dbReference>
<accession>A0A549YF17</accession>
<dbReference type="SUPFAM" id="SSF51735">
    <property type="entry name" value="NAD(P)-binding Rossmann-fold domains"/>
    <property type="match status" value="1"/>
</dbReference>
<keyword evidence="2" id="KW-0560">Oxidoreductase</keyword>
<comment type="caution">
    <text evidence="4">The sequence shown here is derived from an EMBL/GenBank/DDBJ whole genome shotgun (WGS) entry which is preliminary data.</text>
</comment>
<organism evidence="4 6">
    <name type="scientific">Lentibacillus cibarius</name>
    <dbReference type="NCBI Taxonomy" id="2583219"/>
    <lineage>
        <taxon>Bacteria</taxon>
        <taxon>Bacillati</taxon>
        <taxon>Bacillota</taxon>
        <taxon>Bacilli</taxon>
        <taxon>Bacillales</taxon>
        <taxon>Bacillaceae</taxon>
        <taxon>Lentibacillus</taxon>
    </lineage>
</organism>
<keyword evidence="6" id="KW-1185">Reference proteome</keyword>
<dbReference type="Gene3D" id="3.40.50.720">
    <property type="entry name" value="NAD(P)-binding Rossmann-like Domain"/>
    <property type="match status" value="1"/>
</dbReference>
<dbReference type="RefSeq" id="WP_138602125.1">
    <property type="nucleotide sequence ID" value="NZ_VCIA01000001.1"/>
</dbReference>
<evidence type="ECO:0000256" key="1">
    <source>
        <dbReference type="ARBA" id="ARBA00006484"/>
    </source>
</evidence>
<comment type="similarity">
    <text evidence="1">Belongs to the short-chain dehydrogenases/reductases (SDR) family.</text>
</comment>
<dbReference type="EMBL" id="VJMZ01000001">
    <property type="protein sequence ID" value="TRM10482.1"/>
    <property type="molecule type" value="Genomic_DNA"/>
</dbReference>
<dbReference type="NCBIfam" id="NF005118">
    <property type="entry name" value="PRK06550.1"/>
    <property type="match status" value="1"/>
</dbReference>
<dbReference type="PANTHER" id="PTHR24321:SF8">
    <property type="entry name" value="ESTRADIOL 17-BETA-DEHYDROGENASE 8-RELATED"/>
    <property type="match status" value="1"/>
</dbReference>
<reference evidence="3 5" key="1">
    <citation type="submission" date="2019-05" db="EMBL/GenBank/DDBJ databases">
        <title>Genomic analysis of Lentibacillus sp. NKC220-2.</title>
        <authorList>
            <person name="Oh Y.J."/>
        </authorList>
    </citation>
    <scope>NUCLEOTIDE SEQUENCE [LARGE SCALE GENOMIC DNA]</scope>
    <source>
        <strain evidence="3 5">NKC220-2</strain>
    </source>
</reference>
<dbReference type="PANTHER" id="PTHR24321">
    <property type="entry name" value="DEHYDROGENASES, SHORT CHAIN"/>
    <property type="match status" value="1"/>
</dbReference>
<accession>A0A5S3QIM6</accession>
<dbReference type="Proteomes" id="UP000306980">
    <property type="component" value="Unassembled WGS sequence"/>
</dbReference>
<sequence>MMFEEYNGKVVFVTGAASGIGQAQAQRFLENGACVFGFDKQEEGLYDLSALHKERFAYYVGSVSDKEAVAAAVNQCLAQFQTIDILLNTAGMLDGYTPTLDTDEALWDAVMDTNVKGLYVVTNAVLPRMLKRGKGVVVNIASIAGLVAGGGGAAYTASKHAIIGYTKQLTYDYSRSGIRANAIAPGAIKTPMNQADFVGDGETATWVAEETPAGRWATPKEVADLTLFVASNAADYMHGAVLPLDGGWTVK</sequence>
<dbReference type="GO" id="GO:0008206">
    <property type="term" value="P:bile acid metabolic process"/>
    <property type="evidence" value="ECO:0007669"/>
    <property type="project" value="UniProtKB-ARBA"/>
</dbReference>
<evidence type="ECO:0000313" key="6">
    <source>
        <dbReference type="Proteomes" id="UP000319280"/>
    </source>
</evidence>
<proteinExistence type="inferred from homology"/>
<dbReference type="PRINTS" id="PR00081">
    <property type="entry name" value="GDHRDH"/>
</dbReference>
<reference evidence="4 6" key="2">
    <citation type="submission" date="2019-07" db="EMBL/GenBank/DDBJ databases">
        <title>Genomic analysis of Lentibacillus sp. NKC851-2.</title>
        <authorList>
            <person name="Oh Y.J."/>
        </authorList>
    </citation>
    <scope>NUCLEOTIDE SEQUENCE [LARGE SCALE GENOMIC DNA]</scope>
    <source>
        <strain evidence="4 6">NKC851-2</strain>
    </source>
</reference>
<dbReference type="InterPro" id="IPR036291">
    <property type="entry name" value="NAD(P)-bd_dom_sf"/>
</dbReference>
<dbReference type="FunFam" id="3.40.50.720:FF:000084">
    <property type="entry name" value="Short-chain dehydrogenase reductase"/>
    <property type="match status" value="1"/>
</dbReference>
<dbReference type="InterPro" id="IPR002347">
    <property type="entry name" value="SDR_fam"/>
</dbReference>
<dbReference type="OrthoDB" id="9803333at2"/>
<evidence type="ECO:0000313" key="4">
    <source>
        <dbReference type="EMBL" id="TRM10482.1"/>
    </source>
</evidence>
<evidence type="ECO:0000256" key="2">
    <source>
        <dbReference type="ARBA" id="ARBA00023002"/>
    </source>
</evidence>
<dbReference type="CDD" id="cd05233">
    <property type="entry name" value="SDR_c"/>
    <property type="match status" value="1"/>
</dbReference>
<evidence type="ECO:0000313" key="5">
    <source>
        <dbReference type="Proteomes" id="UP000306980"/>
    </source>
</evidence>
<dbReference type="Pfam" id="PF13561">
    <property type="entry name" value="adh_short_C2"/>
    <property type="match status" value="1"/>
</dbReference>
<gene>
    <name evidence="3" type="ORF">FFL34_05255</name>
    <name evidence="4" type="ORF">FH966_01405</name>
</gene>
<dbReference type="AlphaFoldDB" id="A0A549YF17"/>
<evidence type="ECO:0000313" key="3">
    <source>
        <dbReference type="EMBL" id="TMN21579.1"/>
    </source>
</evidence>
<dbReference type="GO" id="GO:0016491">
    <property type="term" value="F:oxidoreductase activity"/>
    <property type="evidence" value="ECO:0007669"/>
    <property type="project" value="UniProtKB-KW"/>
</dbReference>
<name>A0A549YF17_9BACI</name>
<dbReference type="Proteomes" id="UP000319280">
    <property type="component" value="Unassembled WGS sequence"/>
</dbReference>
<dbReference type="EMBL" id="VCIA01000001">
    <property type="protein sequence ID" value="TMN21579.1"/>
    <property type="molecule type" value="Genomic_DNA"/>
</dbReference>
<protein>
    <submittedName>
        <fullName evidence="4">3-oxoacyl-ACP reductase</fullName>
    </submittedName>
</protein>